<evidence type="ECO:0000313" key="2">
    <source>
        <dbReference type="EMBL" id="GBG22179.1"/>
    </source>
</evidence>
<gene>
    <name evidence="2" type="ORF">NIES4072_58860</name>
</gene>
<comment type="caution">
    <text evidence="2">The sequence shown here is derived from an EMBL/GenBank/DDBJ whole genome shotgun (WGS) entry which is preliminary data.</text>
</comment>
<accession>A0A2R5FVW9</accession>
<dbReference type="Pfam" id="PF04966">
    <property type="entry name" value="OprB"/>
    <property type="match status" value="1"/>
</dbReference>
<dbReference type="GO" id="GO:0015288">
    <property type="term" value="F:porin activity"/>
    <property type="evidence" value="ECO:0007669"/>
    <property type="project" value="InterPro"/>
</dbReference>
<organism evidence="2 3">
    <name type="scientific">Nostoc commune NIES-4072</name>
    <dbReference type="NCBI Taxonomy" id="2005467"/>
    <lineage>
        <taxon>Bacteria</taxon>
        <taxon>Bacillati</taxon>
        <taxon>Cyanobacteriota</taxon>
        <taxon>Cyanophyceae</taxon>
        <taxon>Nostocales</taxon>
        <taxon>Nostocaceae</taxon>
        <taxon>Nostoc</taxon>
    </lineage>
</organism>
<reference evidence="2 3" key="1">
    <citation type="submission" date="2017-06" db="EMBL/GenBank/DDBJ databases">
        <title>Genome sequencing of cyanobaciteial culture collection at National Institute for Environmental Studies (NIES).</title>
        <authorList>
            <person name="Hirose Y."/>
            <person name="Shimura Y."/>
            <person name="Fujisawa T."/>
            <person name="Nakamura Y."/>
            <person name="Kawachi M."/>
        </authorList>
    </citation>
    <scope>NUCLEOTIDE SEQUENCE [LARGE SCALE GENOMIC DNA]</scope>
    <source>
        <strain evidence="2 3">NIES-4072</strain>
    </source>
</reference>
<dbReference type="InterPro" id="IPR007049">
    <property type="entry name" value="Carb-sel_porin_OprB"/>
</dbReference>
<sequence length="177" mass="19633">MIGLSQKMRRSKSLVDEQFYSLACYNRHEVYLVVLLFLHHPRSLAIAQLTLEPTKTTELSVTYIHSHNNLKTGTRSELTSDPFNDEADAIVANSFGAEAAWQLSPVITLSARVGFIDAKVEDLLKDSNASIFTWAVLLALRDIGRKGSFGGFTVGQPPKVTHNSFGDSFKDAESLRF</sequence>
<proteinExistence type="inferred from homology"/>
<name>A0A2R5FVW9_NOSCO</name>
<dbReference type="GO" id="GO:0008643">
    <property type="term" value="P:carbohydrate transport"/>
    <property type="evidence" value="ECO:0007669"/>
    <property type="project" value="InterPro"/>
</dbReference>
<comment type="similarity">
    <text evidence="1">Belongs to the OprB family.</text>
</comment>
<dbReference type="Proteomes" id="UP000245124">
    <property type="component" value="Unassembled WGS sequence"/>
</dbReference>
<dbReference type="EMBL" id="BDUD01000001">
    <property type="protein sequence ID" value="GBG22179.1"/>
    <property type="molecule type" value="Genomic_DNA"/>
</dbReference>
<protein>
    <submittedName>
        <fullName evidence="2">Uncharacterized protein</fullName>
    </submittedName>
</protein>
<dbReference type="AlphaFoldDB" id="A0A2R5FVW9"/>
<keyword evidence="3" id="KW-1185">Reference proteome</keyword>
<evidence type="ECO:0000313" key="3">
    <source>
        <dbReference type="Proteomes" id="UP000245124"/>
    </source>
</evidence>
<dbReference type="GO" id="GO:0016020">
    <property type="term" value="C:membrane"/>
    <property type="evidence" value="ECO:0007669"/>
    <property type="project" value="InterPro"/>
</dbReference>
<evidence type="ECO:0000256" key="1">
    <source>
        <dbReference type="RuleBase" id="RU363072"/>
    </source>
</evidence>